<evidence type="ECO:0000313" key="2">
    <source>
        <dbReference type="Proteomes" id="UP000604273"/>
    </source>
</evidence>
<dbReference type="AlphaFoldDB" id="A0A8H4TDQ0"/>
<keyword evidence="2" id="KW-1185">Reference proteome</keyword>
<protein>
    <submittedName>
        <fullName evidence="1">Uncharacterized protein</fullName>
    </submittedName>
</protein>
<dbReference type="InterPro" id="IPR027443">
    <property type="entry name" value="IPNS-like_sf"/>
</dbReference>
<dbReference type="Gene3D" id="2.60.120.330">
    <property type="entry name" value="B-lactam Antibiotic, Isopenicillin N Synthase, Chain"/>
    <property type="match status" value="1"/>
</dbReference>
<reference evidence="1" key="1">
    <citation type="journal article" date="2020" name="BMC Genomics">
        <title>Correction to: Identification and distribution of gene clusters required for synthesis of sphingolipid metabolism inhibitors in diverse species of the filamentous fungus Fusarium.</title>
        <authorList>
            <person name="Kim H.S."/>
            <person name="Lohmar J.M."/>
            <person name="Busman M."/>
            <person name="Brown D.W."/>
            <person name="Naumann T.A."/>
            <person name="Divon H.H."/>
            <person name="Lysoe E."/>
            <person name="Uhlig S."/>
            <person name="Proctor R.H."/>
        </authorList>
    </citation>
    <scope>NUCLEOTIDE SEQUENCE</scope>
    <source>
        <strain evidence="1">NRRL 45417</strain>
    </source>
</reference>
<sequence>MLATSFSSQASMLLCPTASQLEGVNFLEPSCNLMSNSHSVMSLVNFSLDQGSPKSLTTLLFSVPVSCLQIWGQGEKWYYAPYKPGALVVNIAPVDQSNYERLLWVLSNSSVGDFRMRPAAESPFIQREGCVEDQGLYAEFKKRTQQDKFVPTNRELREIQIVTFTDPTHTVNNRVGAHQVLIDGKLIHQREYMGVEVVLPV</sequence>
<dbReference type="EMBL" id="JABFAI010000094">
    <property type="protein sequence ID" value="KAF4955752.1"/>
    <property type="molecule type" value="Genomic_DNA"/>
</dbReference>
<comment type="caution">
    <text evidence="1">The sequence shown here is derived from an EMBL/GenBank/DDBJ whole genome shotgun (WGS) entry which is preliminary data.</text>
</comment>
<organism evidence="1 2">
    <name type="scientific">Fusarium gaditjirri</name>
    <dbReference type="NCBI Taxonomy" id="282569"/>
    <lineage>
        <taxon>Eukaryota</taxon>
        <taxon>Fungi</taxon>
        <taxon>Dikarya</taxon>
        <taxon>Ascomycota</taxon>
        <taxon>Pezizomycotina</taxon>
        <taxon>Sordariomycetes</taxon>
        <taxon>Hypocreomycetidae</taxon>
        <taxon>Hypocreales</taxon>
        <taxon>Nectriaceae</taxon>
        <taxon>Fusarium</taxon>
        <taxon>Fusarium nisikadoi species complex</taxon>
    </lineage>
</organism>
<accession>A0A8H4TDQ0</accession>
<evidence type="ECO:0000313" key="1">
    <source>
        <dbReference type="EMBL" id="KAF4955752.1"/>
    </source>
</evidence>
<proteinExistence type="predicted"/>
<reference evidence="1" key="2">
    <citation type="submission" date="2020-05" db="EMBL/GenBank/DDBJ databases">
        <authorList>
            <person name="Kim H.-S."/>
            <person name="Proctor R.H."/>
            <person name="Brown D.W."/>
        </authorList>
    </citation>
    <scope>NUCLEOTIDE SEQUENCE</scope>
    <source>
        <strain evidence="1">NRRL 45417</strain>
    </source>
</reference>
<dbReference type="OrthoDB" id="406156at2759"/>
<name>A0A8H4TDQ0_9HYPO</name>
<dbReference type="SUPFAM" id="SSF51197">
    <property type="entry name" value="Clavaminate synthase-like"/>
    <property type="match status" value="1"/>
</dbReference>
<dbReference type="Proteomes" id="UP000604273">
    <property type="component" value="Unassembled WGS sequence"/>
</dbReference>
<gene>
    <name evidence="1" type="ORF">FGADI_4323</name>
</gene>